<evidence type="ECO:0000256" key="5">
    <source>
        <dbReference type="ARBA" id="ARBA00022842"/>
    </source>
</evidence>
<dbReference type="InterPro" id="IPR010976">
    <property type="entry name" value="B-phosphoglucomutase_hydrolase"/>
</dbReference>
<dbReference type="Gene3D" id="1.10.150.240">
    <property type="entry name" value="Putative phosphatase, domain 2"/>
    <property type="match status" value="1"/>
</dbReference>
<proteinExistence type="inferred from homology"/>
<organism evidence="11 12">
    <name type="scientific">Undibacterium amnicola</name>
    <dbReference type="NCBI Taxonomy" id="1834038"/>
    <lineage>
        <taxon>Bacteria</taxon>
        <taxon>Pseudomonadati</taxon>
        <taxon>Pseudomonadota</taxon>
        <taxon>Betaproteobacteria</taxon>
        <taxon>Burkholderiales</taxon>
        <taxon>Oxalobacteraceae</taxon>
        <taxon>Undibacterium</taxon>
    </lineage>
</organism>
<evidence type="ECO:0000256" key="10">
    <source>
        <dbReference type="ARBA" id="ARBA00044991"/>
    </source>
</evidence>
<dbReference type="GO" id="GO:0008801">
    <property type="term" value="F:beta-phosphoglucomutase activity"/>
    <property type="evidence" value="ECO:0007669"/>
    <property type="project" value="UniProtKB-EC"/>
</dbReference>
<dbReference type="Pfam" id="PF00702">
    <property type="entry name" value="Hydrolase"/>
    <property type="match status" value="1"/>
</dbReference>
<dbReference type="CDD" id="cd02598">
    <property type="entry name" value="HAD_BPGM"/>
    <property type="match status" value="1"/>
</dbReference>
<comment type="cofactor">
    <cofactor evidence="1">
        <name>Mg(2+)</name>
        <dbReference type="ChEBI" id="CHEBI:18420"/>
    </cofactor>
</comment>
<dbReference type="Gene3D" id="3.40.50.1000">
    <property type="entry name" value="HAD superfamily/HAD-like"/>
    <property type="match status" value="1"/>
</dbReference>
<dbReference type="SUPFAM" id="SSF56784">
    <property type="entry name" value="HAD-like"/>
    <property type="match status" value="1"/>
</dbReference>
<dbReference type="SFLD" id="SFLDG01129">
    <property type="entry name" value="C1.5:_HAD__Beta-PGM__Phosphata"/>
    <property type="match status" value="1"/>
</dbReference>
<dbReference type="NCBIfam" id="TIGR01509">
    <property type="entry name" value="HAD-SF-IA-v3"/>
    <property type="match status" value="1"/>
</dbReference>
<dbReference type="PANTHER" id="PTHR46193">
    <property type="entry name" value="6-PHOSPHOGLUCONATE PHOSPHATASE"/>
    <property type="match status" value="1"/>
</dbReference>
<dbReference type="EC" id="5.4.2.6" evidence="9"/>
<dbReference type="RefSeq" id="WP_186890511.1">
    <property type="nucleotide sequence ID" value="NZ_JACOFU010000002.1"/>
</dbReference>
<keyword evidence="4" id="KW-0479">Metal-binding</keyword>
<evidence type="ECO:0000256" key="3">
    <source>
        <dbReference type="ARBA" id="ARBA00022553"/>
    </source>
</evidence>
<dbReference type="NCBIfam" id="TIGR02009">
    <property type="entry name" value="PGMB-YQAB-SF"/>
    <property type="match status" value="1"/>
</dbReference>
<comment type="caution">
    <text evidence="11">The sequence shown here is derived from an EMBL/GenBank/DDBJ whole genome shotgun (WGS) entry which is preliminary data.</text>
</comment>
<evidence type="ECO:0000256" key="6">
    <source>
        <dbReference type="ARBA" id="ARBA00023235"/>
    </source>
</evidence>
<dbReference type="InterPro" id="IPR010972">
    <property type="entry name" value="Beta-PGM"/>
</dbReference>
<dbReference type="InterPro" id="IPR051600">
    <property type="entry name" value="Beta-PGM-like"/>
</dbReference>
<evidence type="ECO:0000256" key="9">
    <source>
        <dbReference type="ARBA" id="ARBA00044968"/>
    </source>
</evidence>
<accession>A0ABR6XPI4</accession>
<evidence type="ECO:0000256" key="8">
    <source>
        <dbReference type="ARBA" id="ARBA00044926"/>
    </source>
</evidence>
<dbReference type="EMBL" id="JACOFU010000002">
    <property type="protein sequence ID" value="MBC3831420.1"/>
    <property type="molecule type" value="Genomic_DNA"/>
</dbReference>
<evidence type="ECO:0000313" key="12">
    <source>
        <dbReference type="Proteomes" id="UP000643610"/>
    </source>
</evidence>
<keyword evidence="3" id="KW-0597">Phosphoprotein</keyword>
<dbReference type="InterPro" id="IPR023214">
    <property type="entry name" value="HAD_sf"/>
</dbReference>
<keyword evidence="5" id="KW-0460">Magnesium</keyword>
<protein>
    <recommendedName>
        <fullName evidence="10">Beta-phosphoglucomutase</fullName>
        <ecNumber evidence="9">5.4.2.6</ecNumber>
    </recommendedName>
</protein>
<dbReference type="SFLD" id="SFLDG01135">
    <property type="entry name" value="C1.5.6:_HAD__Beta-PGM__Phospha"/>
    <property type="match status" value="1"/>
</dbReference>
<keyword evidence="6 11" id="KW-0413">Isomerase</keyword>
<dbReference type="NCBIfam" id="TIGR01990">
    <property type="entry name" value="bPGM"/>
    <property type="match status" value="1"/>
</dbReference>
<evidence type="ECO:0000313" key="11">
    <source>
        <dbReference type="EMBL" id="MBC3831420.1"/>
    </source>
</evidence>
<dbReference type="InterPro" id="IPR006439">
    <property type="entry name" value="HAD-SF_hydro_IA"/>
</dbReference>
<dbReference type="PANTHER" id="PTHR46193:SF18">
    <property type="entry name" value="HEXITOL PHOSPHATASE B"/>
    <property type="match status" value="1"/>
</dbReference>
<dbReference type="InterPro" id="IPR023198">
    <property type="entry name" value="PGP-like_dom2"/>
</dbReference>
<dbReference type="Proteomes" id="UP000643610">
    <property type="component" value="Unassembled WGS sequence"/>
</dbReference>
<evidence type="ECO:0000256" key="7">
    <source>
        <dbReference type="ARBA" id="ARBA00023277"/>
    </source>
</evidence>
<evidence type="ECO:0000256" key="2">
    <source>
        <dbReference type="ARBA" id="ARBA00006171"/>
    </source>
</evidence>
<name>A0ABR6XPI4_9BURK</name>
<keyword evidence="7" id="KW-0119">Carbohydrate metabolism</keyword>
<keyword evidence="12" id="KW-1185">Reference proteome</keyword>
<comment type="similarity">
    <text evidence="2">Belongs to the HAD-like hydrolase superfamily. CbbY/CbbZ/Gph/YieH family.</text>
</comment>
<dbReference type="SFLD" id="SFLDS00003">
    <property type="entry name" value="Haloacid_Dehalogenase"/>
    <property type="match status" value="1"/>
</dbReference>
<gene>
    <name evidence="11" type="primary">pgmB</name>
    <name evidence="11" type="ORF">H8K33_07860</name>
</gene>
<reference evidence="11 12" key="1">
    <citation type="submission" date="2020-08" db="EMBL/GenBank/DDBJ databases">
        <title>Novel species isolated from subtropical streams in China.</title>
        <authorList>
            <person name="Lu H."/>
        </authorList>
    </citation>
    <scope>NUCLEOTIDE SEQUENCE [LARGE SCALE GENOMIC DNA]</scope>
    <source>
        <strain evidence="11 12">KCTC 52442</strain>
    </source>
</reference>
<evidence type="ECO:0000256" key="1">
    <source>
        <dbReference type="ARBA" id="ARBA00001946"/>
    </source>
</evidence>
<dbReference type="PRINTS" id="PR00413">
    <property type="entry name" value="HADHALOGNASE"/>
</dbReference>
<sequence length="236" mass="25368">MKPACIFDLDGVIVDTAKYHYLAWKRLANSLGFDFTEHDNEQLKGVSRVESLKLILRLGGKQLDDAEFDAALVRKNGWYLEYIQQIGSEEILPGAAEFLTSVRAQGIKVALGSASKNAVLILERIQLLDQFDAIVDGNKVSKAKPDPEVFLKAAEELAVPASACIVFEDAVAGVQAARNAGMKVVGIGSAAVLDQANLVLPNFAGLSIADVLARDEILLPTKFYEMGKAGLGMGFS</sequence>
<evidence type="ECO:0000256" key="4">
    <source>
        <dbReference type="ARBA" id="ARBA00022723"/>
    </source>
</evidence>
<dbReference type="NCBIfam" id="TIGR01549">
    <property type="entry name" value="HAD-SF-IA-v1"/>
    <property type="match status" value="1"/>
</dbReference>
<dbReference type="InterPro" id="IPR036412">
    <property type="entry name" value="HAD-like_sf"/>
</dbReference>
<comment type="catalytic activity">
    <reaction evidence="8">
        <text>beta-D-glucose 1-phosphate = beta-D-glucose 6-phosphate</text>
        <dbReference type="Rhea" id="RHEA:20113"/>
        <dbReference type="ChEBI" id="CHEBI:57684"/>
        <dbReference type="ChEBI" id="CHEBI:58247"/>
        <dbReference type="EC" id="5.4.2.6"/>
    </reaction>
</comment>